<feature type="compositionally biased region" description="Polar residues" evidence="1">
    <location>
        <begin position="1"/>
        <end position="13"/>
    </location>
</feature>
<feature type="region of interest" description="Disordered" evidence="1">
    <location>
        <begin position="152"/>
        <end position="271"/>
    </location>
</feature>
<feature type="compositionally biased region" description="Basic and acidic residues" evidence="1">
    <location>
        <begin position="181"/>
        <end position="203"/>
    </location>
</feature>
<dbReference type="OrthoDB" id="10442125at2759"/>
<dbReference type="AlphaFoldDB" id="A0A9P6GSH0"/>
<organism evidence="2 3">
    <name type="scientific">Paraphaeosphaeria minitans</name>
    <dbReference type="NCBI Taxonomy" id="565426"/>
    <lineage>
        <taxon>Eukaryota</taxon>
        <taxon>Fungi</taxon>
        <taxon>Dikarya</taxon>
        <taxon>Ascomycota</taxon>
        <taxon>Pezizomycotina</taxon>
        <taxon>Dothideomycetes</taxon>
        <taxon>Pleosporomycetidae</taxon>
        <taxon>Pleosporales</taxon>
        <taxon>Massarineae</taxon>
        <taxon>Didymosphaeriaceae</taxon>
        <taxon>Paraphaeosphaeria</taxon>
    </lineage>
</organism>
<evidence type="ECO:0000313" key="3">
    <source>
        <dbReference type="Proteomes" id="UP000756921"/>
    </source>
</evidence>
<feature type="compositionally biased region" description="Low complexity" evidence="1">
    <location>
        <begin position="254"/>
        <end position="266"/>
    </location>
</feature>
<gene>
    <name evidence="2" type="ORF">PMIN01_03048</name>
</gene>
<evidence type="ECO:0000313" key="2">
    <source>
        <dbReference type="EMBL" id="KAF9740413.1"/>
    </source>
</evidence>
<feature type="region of interest" description="Disordered" evidence="1">
    <location>
        <begin position="1"/>
        <end position="56"/>
    </location>
</feature>
<dbReference type="Proteomes" id="UP000756921">
    <property type="component" value="Unassembled WGS sequence"/>
</dbReference>
<protein>
    <submittedName>
        <fullName evidence="2">Uncharacterized protein</fullName>
    </submittedName>
</protein>
<comment type="caution">
    <text evidence="2">The sequence shown here is derived from an EMBL/GenBank/DDBJ whole genome shotgun (WGS) entry which is preliminary data.</text>
</comment>
<dbReference type="EMBL" id="WJXW01000002">
    <property type="protein sequence ID" value="KAF9740413.1"/>
    <property type="molecule type" value="Genomic_DNA"/>
</dbReference>
<reference evidence="2" key="1">
    <citation type="journal article" date="2020" name="Mol. Plant Microbe Interact.">
        <title>Genome Sequence of the Biocontrol Agent Coniothyrium minitans strain Conio (IMI 134523).</title>
        <authorList>
            <person name="Patel D."/>
            <person name="Shittu T.A."/>
            <person name="Baroncelli R."/>
            <person name="Muthumeenakshi S."/>
            <person name="Osborne T.H."/>
            <person name="Janganan T.K."/>
            <person name="Sreenivasaprasad S."/>
        </authorList>
    </citation>
    <scope>NUCLEOTIDE SEQUENCE</scope>
    <source>
        <strain evidence="2">Conio</strain>
    </source>
</reference>
<evidence type="ECO:0000256" key="1">
    <source>
        <dbReference type="SAM" id="MobiDB-lite"/>
    </source>
</evidence>
<accession>A0A9P6GSH0</accession>
<feature type="compositionally biased region" description="Polar residues" evidence="1">
    <location>
        <begin position="37"/>
        <end position="47"/>
    </location>
</feature>
<proteinExistence type="predicted"/>
<name>A0A9P6GSH0_9PLEO</name>
<keyword evidence="3" id="KW-1185">Reference proteome</keyword>
<sequence length="321" mass="36980">MSQYPQSHSQTQGADRRAPALRPAPSDLHQNDIPDTRVSTSNIQSHPQAHRTPATPAQALKRDLASLMHRYPHVRGSEHFKAIDQIRDTFSLMGEQDANLRTRLPVDSDRDLALTIRDVMDQSQWSSDERNYLIRLKDVLWNQAYLQTQQNGRLGVSNPPAAHTQSHNARSSARELPTQPQRHDSPHREEHRGPPPEPRRRENNFSSHYTASRAPQPAPTHSTPHYARASHGVPVRPQRTTNTHTHTHTHVFVSSNSPSHTSTTPSEIQGYDKWQPTDERYLLERDEFFKHDVRSKRERFLLNVKDMGETVKKGMKFWERE</sequence>